<dbReference type="InterPro" id="IPR001623">
    <property type="entry name" value="DnaJ_domain"/>
</dbReference>
<gene>
    <name evidence="3" type="ORF">F2Q68_00028273</name>
</gene>
<proteinExistence type="predicted"/>
<feature type="domain" description="J" evidence="2">
    <location>
        <begin position="440"/>
        <end position="501"/>
    </location>
</feature>
<accession>A0A8S9IIX4</accession>
<dbReference type="EMBL" id="QGKW02001911">
    <property type="protein sequence ID" value="KAF2569047.1"/>
    <property type="molecule type" value="Genomic_DNA"/>
</dbReference>
<evidence type="ECO:0000259" key="2">
    <source>
        <dbReference type="PROSITE" id="PS50076"/>
    </source>
</evidence>
<dbReference type="SUPFAM" id="SSF46565">
    <property type="entry name" value="Chaperone J-domain"/>
    <property type="match status" value="1"/>
</dbReference>
<dbReference type="Gene3D" id="1.10.287.110">
    <property type="entry name" value="DnaJ domain"/>
    <property type="match status" value="1"/>
</dbReference>
<dbReference type="PANTHER" id="PTHR45376:SF1">
    <property type="entry name" value="CHAPERONE DNAJ-DOMAIN SUPERFAMILY PROTEIN-RELATED"/>
    <property type="match status" value="1"/>
</dbReference>
<dbReference type="Pfam" id="PF00226">
    <property type="entry name" value="DnaJ"/>
    <property type="match status" value="1"/>
</dbReference>
<evidence type="ECO:0000313" key="3">
    <source>
        <dbReference type="EMBL" id="KAF2569047.1"/>
    </source>
</evidence>
<dbReference type="InterPro" id="IPR036869">
    <property type="entry name" value="J_dom_sf"/>
</dbReference>
<dbReference type="PROSITE" id="PS50076">
    <property type="entry name" value="DNAJ_2"/>
    <property type="match status" value="1"/>
</dbReference>
<dbReference type="SMART" id="SM00271">
    <property type="entry name" value="DnaJ"/>
    <property type="match status" value="1"/>
</dbReference>
<evidence type="ECO:0000256" key="1">
    <source>
        <dbReference type="SAM" id="MobiDB-lite"/>
    </source>
</evidence>
<feature type="compositionally biased region" description="Basic residues" evidence="1">
    <location>
        <begin position="277"/>
        <end position="287"/>
    </location>
</feature>
<dbReference type="Proteomes" id="UP000712281">
    <property type="component" value="Unassembled WGS sequence"/>
</dbReference>
<dbReference type="AlphaFoldDB" id="A0A8S9IIX4"/>
<reference evidence="3" key="1">
    <citation type="submission" date="2019-12" db="EMBL/GenBank/DDBJ databases">
        <title>Genome sequencing and annotation of Brassica cretica.</title>
        <authorList>
            <person name="Studholme D.J."/>
            <person name="Sarris P.F."/>
        </authorList>
    </citation>
    <scope>NUCLEOTIDE SEQUENCE</scope>
    <source>
        <strain evidence="3">PFS-001/15</strain>
        <tissue evidence="3">Leaf</tissue>
    </source>
</reference>
<protein>
    <recommendedName>
        <fullName evidence="2">J domain-containing protein</fullName>
    </recommendedName>
</protein>
<evidence type="ECO:0000313" key="4">
    <source>
        <dbReference type="Proteomes" id="UP000712281"/>
    </source>
</evidence>
<dbReference type="PANTHER" id="PTHR45376">
    <property type="entry name" value="CHAPERONE DNAJ-DOMAIN SUPERFAMILY PROTEIN-RELATED"/>
    <property type="match status" value="1"/>
</dbReference>
<dbReference type="CDD" id="cd06257">
    <property type="entry name" value="DnaJ"/>
    <property type="match status" value="1"/>
</dbReference>
<name>A0A8S9IIX4_BRACR</name>
<feature type="region of interest" description="Disordered" evidence="1">
    <location>
        <begin position="264"/>
        <end position="303"/>
    </location>
</feature>
<comment type="caution">
    <text evidence="3">The sequence shown here is derived from an EMBL/GenBank/DDBJ whole genome shotgun (WGS) entry which is preliminary data.</text>
</comment>
<organism evidence="3 4">
    <name type="scientific">Brassica cretica</name>
    <name type="common">Mustard</name>
    <dbReference type="NCBI Taxonomy" id="69181"/>
    <lineage>
        <taxon>Eukaryota</taxon>
        <taxon>Viridiplantae</taxon>
        <taxon>Streptophyta</taxon>
        <taxon>Embryophyta</taxon>
        <taxon>Tracheophyta</taxon>
        <taxon>Spermatophyta</taxon>
        <taxon>Magnoliopsida</taxon>
        <taxon>eudicotyledons</taxon>
        <taxon>Gunneridae</taxon>
        <taxon>Pentapetalae</taxon>
        <taxon>rosids</taxon>
        <taxon>malvids</taxon>
        <taxon>Brassicales</taxon>
        <taxon>Brassicaceae</taxon>
        <taxon>Brassiceae</taxon>
        <taxon>Brassica</taxon>
    </lineage>
</organism>
<sequence>MSGSFWFNVRSAIRIEIDLVLSTDKRSIVIFLAATEDAWLKLHKEVLSAVVAQNKRSAMQYLEQTNSSQEENLKFIYDEYKALEKNWKVLAWKFTQLNSAMEDALSQLKTTDTPNSAALRTDKVELLFNPQTDYSSQLSNEMMSPTSNGALEVIESNKSAKVSAGCNYLTLSSNNNITNSTACAGLSKQTTYGTRLYSPKLHSLLLLHFHQHCLSLDLDPSSNTCCVLVFERKMNAVAKTAIFRPQNYFSLLNIAFFHSTPVLERKRGSSPSSSQKSKAKKNKRSKKFLREHQGKKSNVKKLWHQEKVHRAVEELRREREEVNETYNLPKHKQNAAAKKAKENLNTRETADHLWWYHPSWYSGFCMTSWISTHRHYNNEEEVVEEEEELNYEDEELYEDLEQYEDEELDEDEDEEEEESYSSWRSNFQFGSVLSDPIEASHRETLGLSPWAPLTLEDVKHAYRACALKWHPDHHDDSTKAEAEAKFKFCNVAYESLIKKLH</sequence>